<dbReference type="InterPro" id="IPR023577">
    <property type="entry name" value="CYTH_domain"/>
</dbReference>
<dbReference type="Pfam" id="PF01928">
    <property type="entry name" value="CYTH"/>
    <property type="match status" value="1"/>
</dbReference>
<dbReference type="PROSITE" id="PS51707">
    <property type="entry name" value="CYTH"/>
    <property type="match status" value="1"/>
</dbReference>
<proteinExistence type="predicted"/>
<dbReference type="HOGENOM" id="CLU_088898_1_0_9"/>
<evidence type="ECO:0000313" key="2">
    <source>
        <dbReference type="EMBL" id="EFM81569.1"/>
    </source>
</evidence>
<dbReference type="InterPro" id="IPR033469">
    <property type="entry name" value="CYTH-like_dom_sf"/>
</dbReference>
<name>A0A125W2F3_ENTFL</name>
<gene>
    <name evidence="2" type="ORF">HMPREF9498_02711</name>
</gene>
<dbReference type="EMBL" id="AEBR01000102">
    <property type="protein sequence ID" value="EFM81569.1"/>
    <property type="molecule type" value="Genomic_DNA"/>
</dbReference>
<organism evidence="2 3">
    <name type="scientific">Enterococcus faecalis TX4248</name>
    <dbReference type="NCBI Taxonomy" id="749495"/>
    <lineage>
        <taxon>Bacteria</taxon>
        <taxon>Bacillati</taxon>
        <taxon>Bacillota</taxon>
        <taxon>Bacilli</taxon>
        <taxon>Lactobacillales</taxon>
        <taxon>Enterococcaceae</taxon>
        <taxon>Enterococcus</taxon>
    </lineage>
</organism>
<reference evidence="2 3" key="1">
    <citation type="submission" date="2010-07" db="EMBL/GenBank/DDBJ databases">
        <authorList>
            <person name="Sid Ahmed O."/>
        </authorList>
    </citation>
    <scope>NUCLEOTIDE SEQUENCE [LARGE SCALE GENOMIC DNA]</scope>
    <source>
        <strain evidence="2 3">TX4248</strain>
    </source>
</reference>
<comment type="caution">
    <text evidence="2">The sequence shown here is derived from an EMBL/GenBank/DDBJ whole genome shotgun (WGS) entry which is preliminary data.</text>
</comment>
<evidence type="ECO:0000313" key="3">
    <source>
        <dbReference type="Proteomes" id="UP000004846"/>
    </source>
</evidence>
<dbReference type="SMART" id="SM01118">
    <property type="entry name" value="CYTH"/>
    <property type="match status" value="1"/>
</dbReference>
<dbReference type="Proteomes" id="UP000004846">
    <property type="component" value="Unassembled WGS sequence"/>
</dbReference>
<sequence>MSEHLEIEFKTLVSPQDFKRLIDHFAIQKTDFFTQTNHYFDTDDFQLKAQRMGLRIRVLADRGELTLKVPAPEGLLEINDPLSLETANHFIKRNHLPTEGAVAKKLQELGIEIASIHLIGSLKTARAEKQIPQGLLALDESWYNQQHDFELELEVTEAESGKQAFQTLMADLNIPITLAPNKIQRMMRTTAP</sequence>
<dbReference type="SUPFAM" id="SSF55154">
    <property type="entry name" value="CYTH-like phosphatases"/>
    <property type="match status" value="1"/>
</dbReference>
<dbReference type="CDD" id="cd07762">
    <property type="entry name" value="CYTH-like_Pase_1"/>
    <property type="match status" value="1"/>
</dbReference>
<protein>
    <submittedName>
        <fullName evidence="2">Adenylate cyclase</fullName>
    </submittedName>
</protein>
<dbReference type="InterPro" id="IPR009195">
    <property type="entry name" value="Uncharacterised_YjbK"/>
</dbReference>
<dbReference type="AlphaFoldDB" id="A0A125W2F3"/>
<dbReference type="PIRSF" id="PIRSF012526">
    <property type="entry name" value="CYTH_UCP012526"/>
    <property type="match status" value="1"/>
</dbReference>
<feature type="domain" description="CYTH" evidence="1">
    <location>
        <begin position="4"/>
        <end position="192"/>
    </location>
</feature>
<dbReference type="RefSeq" id="WP_002356483.1">
    <property type="nucleotide sequence ID" value="NZ_GL454487.1"/>
</dbReference>
<dbReference type="GeneID" id="60894666"/>
<accession>A0A125W2F3</accession>
<evidence type="ECO:0000259" key="1">
    <source>
        <dbReference type="PROSITE" id="PS51707"/>
    </source>
</evidence>
<dbReference type="Gene3D" id="2.40.320.10">
    <property type="entry name" value="Hypothetical Protein Pfu-838710-001"/>
    <property type="match status" value="1"/>
</dbReference>